<dbReference type="Ensembl" id="ENSMPUT00000020241.1">
    <property type="protein sequence ID" value="ENSMPUP00000019957.1"/>
    <property type="gene ID" value="ENSMPUG00000020089.1"/>
</dbReference>
<feature type="compositionally biased region" description="Low complexity" evidence="1">
    <location>
        <begin position="81"/>
        <end position="94"/>
    </location>
</feature>
<sequence>EKTEPGVAGAGPNRPGRRPSLLDTALRPPAPPGPGGPVSRDLGGPTHSSAGRRRRSLYGVQAPGGRGAREWGKRGSAGFSPAAPCRAPPAQRCPESVWPLGRHGQCTGDPRVLVRREGAGRGGRGATIPRSPPTPPRDDRAPCHSVSNPSQSWPLRAALLSAPGHFHPPRAQTVVLPPPTSTPPPPHPPLLASPAHCVPGPLSVSVSGTVRCQTQIPRSQHPTPPAHTGLVSRKTWAELGPLPEKVVFVRGLCPLFWACGQQKSNKVFPRHWSGVAPLGGKAAPAHPCSRTTRGGDHRRCLRASHLGRSVKVSPADQAGARGFSQSERARPGGSHAGGLHRDNHPGGLFKLGSLGSTPESLICQI</sequence>
<feature type="region of interest" description="Disordered" evidence="1">
    <location>
        <begin position="311"/>
        <end position="352"/>
    </location>
</feature>
<accession>M3Z8P3</accession>
<name>M3Z8P3_MUSPF</name>
<evidence type="ECO:0000313" key="2">
    <source>
        <dbReference type="Ensembl" id="ENSMPUP00000019957.1"/>
    </source>
</evidence>
<protein>
    <submittedName>
        <fullName evidence="2">Uncharacterized protein</fullName>
    </submittedName>
</protein>
<reference evidence="2" key="1">
    <citation type="submission" date="2024-06" db="UniProtKB">
        <authorList>
            <consortium name="Ensembl"/>
        </authorList>
    </citation>
    <scope>IDENTIFICATION</scope>
</reference>
<dbReference type="InParanoid" id="M3Z8P3"/>
<feature type="region of interest" description="Disordered" evidence="1">
    <location>
        <begin position="1"/>
        <end position="96"/>
    </location>
</feature>
<proteinExistence type="predicted"/>
<organism evidence="2">
    <name type="scientific">Mustela putorius furo</name>
    <name type="common">European domestic ferret</name>
    <name type="synonym">Mustela furo</name>
    <dbReference type="NCBI Taxonomy" id="9669"/>
    <lineage>
        <taxon>Eukaryota</taxon>
        <taxon>Metazoa</taxon>
        <taxon>Chordata</taxon>
        <taxon>Craniata</taxon>
        <taxon>Vertebrata</taxon>
        <taxon>Euteleostomi</taxon>
        <taxon>Mammalia</taxon>
        <taxon>Eutheria</taxon>
        <taxon>Laurasiatheria</taxon>
        <taxon>Carnivora</taxon>
        <taxon>Caniformia</taxon>
        <taxon>Musteloidea</taxon>
        <taxon>Mustelidae</taxon>
        <taxon>Mustelinae</taxon>
        <taxon>Mustela</taxon>
    </lineage>
</organism>
<evidence type="ECO:0000256" key="1">
    <source>
        <dbReference type="SAM" id="MobiDB-lite"/>
    </source>
</evidence>
<dbReference type="AlphaFoldDB" id="M3Z8P3"/>
<dbReference type="HOGENOM" id="CLU_759808_0_0_1"/>
<dbReference type="EMBL" id="AEYP01112994">
    <property type="status" value="NOT_ANNOTATED_CDS"/>
    <property type="molecule type" value="Genomic_DNA"/>
</dbReference>
<feature type="region of interest" description="Disordered" evidence="1">
    <location>
        <begin position="116"/>
        <end position="149"/>
    </location>
</feature>